<dbReference type="EMBL" id="BORB01000083">
    <property type="protein sequence ID" value="GIN59987.1"/>
    <property type="molecule type" value="Genomic_DNA"/>
</dbReference>
<keyword evidence="5" id="KW-1185">Reference proteome</keyword>
<evidence type="ECO:0000259" key="2">
    <source>
        <dbReference type="Pfam" id="PF01609"/>
    </source>
</evidence>
<protein>
    <recommendedName>
        <fullName evidence="6">Transposase</fullName>
    </recommendedName>
</protein>
<dbReference type="InterPro" id="IPR025457">
    <property type="entry name" value="DUF4277"/>
</dbReference>
<dbReference type="RefSeq" id="WP_158324464.1">
    <property type="nucleotide sequence ID" value="NZ_BORB01000083.1"/>
</dbReference>
<dbReference type="PANTHER" id="PTHR34614">
    <property type="match status" value="1"/>
</dbReference>
<dbReference type="InterPro" id="IPR047654">
    <property type="entry name" value="IS1634_transpos"/>
</dbReference>
<dbReference type="PANTHER" id="PTHR34614:SF2">
    <property type="entry name" value="TRANSPOSASE IS4-LIKE DOMAIN-CONTAINING PROTEIN"/>
    <property type="match status" value="1"/>
</dbReference>
<feature type="domain" description="Transposase IS4-like" evidence="2">
    <location>
        <begin position="156"/>
        <end position="479"/>
    </location>
</feature>
<proteinExistence type="predicted"/>
<sequence length="575" mass="65519">MNNPIPQIPDFQVCRVGSAPVVRQLIDKLGLIDRIDQLSPVKKEDCHVSVGTRIAALIINQLTDRKALYKVEEFYERQDVELLFGTERKASDFNDDALGRALEALHSAGLQEVYIQAVQGIREAVSDLSWDHLHFDTTSLVYTGEAKEEEDLVKIVRGYSKDHRPDLPQIKIGMGTTAQGLPIYGEVLDGNQDDKKWNGHFLRALTKWLSPEELEKAIFIADSAFVTKDNLKELKCKDASDLLFLSRLPENFKLAETIKEKAWKDDQWEEVGKLVEGKDAAIYKISSTKARLDGETYRFVIVHSNKLDGRKEKSLTSQLEKELKKWEKDKEKMEKKDFSCERDAQAALSEFMKEHKGSHTVEGIVTPKEQPGRRKKRGRPKKGEAAPSPVTVYTINLTIHPPSKEKWEQLRQQASTFILITNQMDGEKLSDVDLLKAYKGQQTVENRFRFLKNPYFVGRIYLEKPKRVEAFAYVMMLSVMVYSLFEYLIRKNMEGENEPLDLMGGSRNSFRPTGESVLEILDTVDIVHFKQEEGIVRVLSVNGKARVERILGLLGLSESVFTEPQGQKIVEKTGQ</sequence>
<dbReference type="NCBIfam" id="NF033559">
    <property type="entry name" value="transpos_IS1634"/>
    <property type="match status" value="1"/>
</dbReference>
<accession>A0ABQ4KRL6</accession>
<evidence type="ECO:0000259" key="3">
    <source>
        <dbReference type="Pfam" id="PF14104"/>
    </source>
</evidence>
<dbReference type="Pfam" id="PF01609">
    <property type="entry name" value="DDE_Tnp_1"/>
    <property type="match status" value="1"/>
</dbReference>
<gene>
    <name evidence="4" type="ORF">J8TS2_43060</name>
</gene>
<reference evidence="4 5" key="1">
    <citation type="submission" date="2021-03" db="EMBL/GenBank/DDBJ databases">
        <title>Antimicrobial resistance genes in bacteria isolated from Japanese honey, and their potential for conferring macrolide and lincosamide resistance in the American foulbrood pathogen Paenibacillus larvae.</title>
        <authorList>
            <person name="Okamoto M."/>
            <person name="Kumagai M."/>
            <person name="Kanamori H."/>
            <person name="Takamatsu D."/>
        </authorList>
    </citation>
    <scope>NUCLEOTIDE SEQUENCE [LARGE SCALE GENOMIC DNA]</scope>
    <source>
        <strain evidence="4 5">J8TS2</strain>
    </source>
</reference>
<evidence type="ECO:0000313" key="5">
    <source>
        <dbReference type="Proteomes" id="UP000679950"/>
    </source>
</evidence>
<feature type="region of interest" description="Disordered" evidence="1">
    <location>
        <begin position="358"/>
        <end position="387"/>
    </location>
</feature>
<comment type="caution">
    <text evidence="4">The sequence shown here is derived from an EMBL/GenBank/DDBJ whole genome shotgun (WGS) entry which is preliminary data.</text>
</comment>
<dbReference type="Proteomes" id="UP000679950">
    <property type="component" value="Unassembled WGS sequence"/>
</dbReference>
<evidence type="ECO:0008006" key="6">
    <source>
        <dbReference type="Google" id="ProtNLM"/>
    </source>
</evidence>
<evidence type="ECO:0000256" key="1">
    <source>
        <dbReference type="SAM" id="MobiDB-lite"/>
    </source>
</evidence>
<organism evidence="4 5">
    <name type="scientific">Lederbergia ruris</name>
    <dbReference type="NCBI Taxonomy" id="217495"/>
    <lineage>
        <taxon>Bacteria</taxon>
        <taxon>Bacillati</taxon>
        <taxon>Bacillota</taxon>
        <taxon>Bacilli</taxon>
        <taxon>Bacillales</taxon>
        <taxon>Bacillaceae</taxon>
        <taxon>Lederbergia</taxon>
    </lineage>
</organism>
<dbReference type="InterPro" id="IPR002559">
    <property type="entry name" value="Transposase_11"/>
</dbReference>
<evidence type="ECO:0000313" key="4">
    <source>
        <dbReference type="EMBL" id="GIN59987.1"/>
    </source>
</evidence>
<dbReference type="Pfam" id="PF14104">
    <property type="entry name" value="DUF4277"/>
    <property type="match status" value="1"/>
</dbReference>
<feature type="domain" description="DUF4277" evidence="3">
    <location>
        <begin position="14"/>
        <end position="116"/>
    </location>
</feature>
<name>A0ABQ4KRL6_9BACI</name>